<reference evidence="3" key="1">
    <citation type="submission" date="2021-07" db="EMBL/GenBank/DDBJ databases">
        <authorList>
            <person name="Durling M."/>
        </authorList>
    </citation>
    <scope>NUCLEOTIDE SEQUENCE</scope>
</reference>
<evidence type="ECO:0000259" key="2">
    <source>
        <dbReference type="Pfam" id="PF00561"/>
    </source>
</evidence>
<dbReference type="Gene3D" id="3.40.50.1820">
    <property type="entry name" value="alpha/beta hydrolase"/>
    <property type="match status" value="1"/>
</dbReference>
<dbReference type="InterPro" id="IPR000073">
    <property type="entry name" value="AB_hydrolase_1"/>
</dbReference>
<dbReference type="AlphaFoldDB" id="A0A9N9LP96"/>
<evidence type="ECO:0000256" key="1">
    <source>
        <dbReference type="SAM" id="SignalP"/>
    </source>
</evidence>
<dbReference type="Pfam" id="PF00561">
    <property type="entry name" value="Abhydrolase_1"/>
    <property type="match status" value="1"/>
</dbReference>
<dbReference type="SUPFAM" id="SSF53474">
    <property type="entry name" value="alpha/beta-Hydrolases"/>
    <property type="match status" value="1"/>
</dbReference>
<dbReference type="InterPro" id="IPR050471">
    <property type="entry name" value="AB_hydrolase"/>
</dbReference>
<comment type="caution">
    <text evidence="3">The sequence shown here is derived from an EMBL/GenBank/DDBJ whole genome shotgun (WGS) entry which is preliminary data.</text>
</comment>
<feature type="chain" id="PRO_5040135090" description="AB hydrolase-1 domain-containing protein" evidence="1">
    <location>
        <begin position="19"/>
        <end position="297"/>
    </location>
</feature>
<dbReference type="PANTHER" id="PTHR43433">
    <property type="entry name" value="HYDROLASE, ALPHA/BETA FOLD FAMILY PROTEIN"/>
    <property type="match status" value="1"/>
</dbReference>
<accession>A0A9N9LP96</accession>
<gene>
    <name evidence="3" type="ORF">HYALB_00001828</name>
</gene>
<evidence type="ECO:0000313" key="4">
    <source>
        <dbReference type="Proteomes" id="UP000701801"/>
    </source>
</evidence>
<evidence type="ECO:0000313" key="3">
    <source>
        <dbReference type="EMBL" id="CAG8977948.1"/>
    </source>
</evidence>
<dbReference type="PANTHER" id="PTHR43433:SF5">
    <property type="entry name" value="AB HYDROLASE-1 DOMAIN-CONTAINING PROTEIN"/>
    <property type="match status" value="1"/>
</dbReference>
<keyword evidence="1" id="KW-0732">Signal</keyword>
<feature type="domain" description="AB hydrolase-1" evidence="2">
    <location>
        <begin position="69"/>
        <end position="155"/>
    </location>
</feature>
<proteinExistence type="predicted"/>
<feature type="signal peptide" evidence="1">
    <location>
        <begin position="1"/>
        <end position="18"/>
    </location>
</feature>
<protein>
    <recommendedName>
        <fullName evidence="2">AB hydrolase-1 domain-containing protein</fullName>
    </recommendedName>
</protein>
<keyword evidence="4" id="KW-1185">Reference proteome</keyword>
<organism evidence="3 4">
    <name type="scientific">Hymenoscyphus albidus</name>
    <dbReference type="NCBI Taxonomy" id="595503"/>
    <lineage>
        <taxon>Eukaryota</taxon>
        <taxon>Fungi</taxon>
        <taxon>Dikarya</taxon>
        <taxon>Ascomycota</taxon>
        <taxon>Pezizomycotina</taxon>
        <taxon>Leotiomycetes</taxon>
        <taxon>Helotiales</taxon>
        <taxon>Helotiaceae</taxon>
        <taxon>Hymenoscyphus</taxon>
    </lineage>
</organism>
<name>A0A9N9LP96_9HELO</name>
<dbReference type="InterPro" id="IPR029058">
    <property type="entry name" value="AB_hydrolase_fold"/>
</dbReference>
<sequence length="297" mass="31716">MVQLTFATALAFLAAVQASPLTPRQSTPRFLSLPPTPELAAPISTKTFATADGVQLWFQKYNEQAGGDPIVFIHGGLGYSAYFADVMKIIAKTRYVIAVDRRGHGRSTYLAGETFTFDKMAEDTFDLLQAEGVKSAIYAGWSDGSATTLASLINPKIAPSISKAFVFGGFQNPQDSNATFTDTAIYTDFLGRCGEEYAVLQPNADFRDFATRVGTLEATLPLFTDAQLGGIDGKKVQIVGADKEEAVNLDVPAKLNKLIPGSSLVMLKDVSHFAPVQDPVGFAAAIEAFVSGTAPKN</sequence>
<dbReference type="EMBL" id="CAJVRM010000239">
    <property type="protein sequence ID" value="CAG8977948.1"/>
    <property type="molecule type" value="Genomic_DNA"/>
</dbReference>
<dbReference type="OrthoDB" id="408373at2759"/>
<dbReference type="Proteomes" id="UP000701801">
    <property type="component" value="Unassembled WGS sequence"/>
</dbReference>